<gene>
    <name evidence="5" type="ORF">ESCO13_00120</name>
</gene>
<dbReference type="GO" id="GO:0003690">
    <property type="term" value="F:double-stranded DNA binding"/>
    <property type="evidence" value="ECO:0007669"/>
    <property type="project" value="TreeGrafter"/>
</dbReference>
<evidence type="ECO:0000256" key="2">
    <source>
        <dbReference type="ARBA" id="ARBA00022490"/>
    </source>
</evidence>
<dbReference type="GO" id="GO:0000018">
    <property type="term" value="P:regulation of DNA recombination"/>
    <property type="evidence" value="ECO:0007669"/>
    <property type="project" value="TreeGrafter"/>
</dbReference>
<name>A0A1D7XFB9_9CAUD</name>
<feature type="coiled-coil region" evidence="4">
    <location>
        <begin position="73"/>
        <end position="100"/>
    </location>
</feature>
<proteinExistence type="predicted"/>
<keyword evidence="2" id="KW-0963">Cytoplasm</keyword>
<evidence type="ECO:0000313" key="5">
    <source>
        <dbReference type="EMBL" id="AOQ27250.1"/>
    </source>
</evidence>
<sequence>MFVKSFKSALPMVVGDNASVASLNSITDIPLEFVTAEGSQSHTIGLVRFEDDSKFVKEFSDLELLNVGQSVKKVDKKKVKRILNERLEEMRQDMESEGKEFYVDKEVVKAMKEDIEFALLPETEPEDFFNYVVLDKTTNLLYVLNGSKKVAEEITSFLRSVLGTFPSVGFSVHEEAIVKGFGELLENHEADRITLGNYIKMEDSEGVVVWSKESLYESKAVELKEDGKDVVAIGLEYDGVVDFVVDKEFKLSKLRFPKYFADEEGSIEASVLLCFNEIRGLMEDLTKATILK</sequence>
<evidence type="ECO:0000256" key="3">
    <source>
        <dbReference type="ARBA" id="ARBA00023172"/>
    </source>
</evidence>
<dbReference type="Pfam" id="PF04381">
    <property type="entry name" value="RdgC"/>
    <property type="match status" value="1"/>
</dbReference>
<accession>A0A1D7XFB9</accession>
<evidence type="ECO:0000256" key="1">
    <source>
        <dbReference type="ARBA" id="ARBA00004453"/>
    </source>
</evidence>
<reference evidence="5" key="1">
    <citation type="submission" date="2017-02" db="EMBL/GenBank/DDBJ databases">
        <title>Complete genome sequence of two Escherichia coli phages, vB_EcoM_ ESCO5 and vB_EcoM_ESCO13, which are related to phAPEC8.</title>
        <authorList>
            <person name="Trotereau A."/>
            <person name="Gonnet M."/>
            <person name="Viardot A."/>
            <person name="Lalmanach A.-C."/>
            <person name="Guabiraba R."/>
            <person name="Chanteloup N."/>
            <person name="Schouler C."/>
        </authorList>
    </citation>
    <scope>NUCLEOTIDE SEQUENCE [LARGE SCALE GENOMIC DNA]</scope>
</reference>
<evidence type="ECO:0000313" key="6">
    <source>
        <dbReference type="Proteomes" id="UP000225358"/>
    </source>
</evidence>
<keyword evidence="4" id="KW-0175">Coiled coil</keyword>
<dbReference type="InterPro" id="IPR007476">
    <property type="entry name" value="RdgC"/>
</dbReference>
<dbReference type="Proteomes" id="UP000225358">
    <property type="component" value="Segment"/>
</dbReference>
<protein>
    <recommendedName>
        <fullName evidence="7">Exonuclease</fullName>
    </recommendedName>
</protein>
<dbReference type="GO" id="GO:0009295">
    <property type="term" value="C:nucleoid"/>
    <property type="evidence" value="ECO:0007669"/>
    <property type="project" value="UniProtKB-SubCell"/>
</dbReference>
<keyword evidence="3" id="KW-0233">DNA recombination</keyword>
<organism evidence="5 6">
    <name type="scientific">Escherichia phage ESCO13</name>
    <dbReference type="NCBI Taxonomy" id="1881104"/>
    <lineage>
        <taxon>Viruses</taxon>
        <taxon>Duplodnaviria</taxon>
        <taxon>Heunggongvirae</taxon>
        <taxon>Uroviricota</taxon>
        <taxon>Caudoviricetes</taxon>
        <taxon>Stephanstirmvirinae</taxon>
        <taxon>Phapecoctavirus</taxon>
        <taxon>Phapecoctavirus ESCO13</taxon>
    </lineage>
</organism>
<dbReference type="GO" id="GO:0006310">
    <property type="term" value="P:DNA recombination"/>
    <property type="evidence" value="ECO:0007669"/>
    <property type="project" value="UniProtKB-KW"/>
</dbReference>
<dbReference type="PANTHER" id="PTHR38103:SF1">
    <property type="entry name" value="RECOMBINATION-ASSOCIATED PROTEIN RDGC"/>
    <property type="match status" value="1"/>
</dbReference>
<evidence type="ECO:0000256" key="4">
    <source>
        <dbReference type="SAM" id="Coils"/>
    </source>
</evidence>
<keyword evidence="6" id="KW-1185">Reference proteome</keyword>
<dbReference type="EMBL" id="KX552041">
    <property type="protein sequence ID" value="AOQ27250.1"/>
    <property type="molecule type" value="Genomic_DNA"/>
</dbReference>
<comment type="subcellular location">
    <subcellularLocation>
        <location evidence="1">Cytoplasm</location>
        <location evidence="1">Nucleoid</location>
    </subcellularLocation>
</comment>
<evidence type="ECO:0008006" key="7">
    <source>
        <dbReference type="Google" id="ProtNLM"/>
    </source>
</evidence>
<dbReference type="PANTHER" id="PTHR38103">
    <property type="entry name" value="RECOMBINATION-ASSOCIATED PROTEIN RDGC"/>
    <property type="match status" value="1"/>
</dbReference>